<accession>A0ABV7IX31</accession>
<dbReference type="EMBL" id="JBHRTO010000001">
    <property type="protein sequence ID" value="MFC3179637.1"/>
    <property type="molecule type" value="Genomic_DNA"/>
</dbReference>
<organism evidence="1 2">
    <name type="scientific">Cypionkella sinensis</name>
    <dbReference type="NCBI Taxonomy" id="1756043"/>
    <lineage>
        <taxon>Bacteria</taxon>
        <taxon>Pseudomonadati</taxon>
        <taxon>Pseudomonadota</taxon>
        <taxon>Alphaproteobacteria</taxon>
        <taxon>Rhodobacterales</taxon>
        <taxon>Paracoccaceae</taxon>
        <taxon>Cypionkella</taxon>
    </lineage>
</organism>
<dbReference type="RefSeq" id="WP_380071272.1">
    <property type="nucleotide sequence ID" value="NZ_JBHRTO010000001.1"/>
</dbReference>
<dbReference type="Gene3D" id="3.30.310.50">
    <property type="entry name" value="Alpha-D-phosphohexomutase, C-terminal domain"/>
    <property type="match status" value="1"/>
</dbReference>
<sequence length="93" mass="10348">MQLVGTFATPNASKYLQQLCKHFAHKIDVSFDETSGRIPFTLGVAEVSANAEALQVRFADVADAARADAKSVIDRHLERFAFREGFTAMNWQD</sequence>
<comment type="caution">
    <text evidence="1">The sequence shown here is derived from an EMBL/GenBank/DDBJ whole genome shotgun (WGS) entry which is preliminary data.</text>
</comment>
<dbReference type="Proteomes" id="UP001595547">
    <property type="component" value="Unassembled WGS sequence"/>
</dbReference>
<keyword evidence="2" id="KW-1185">Reference proteome</keyword>
<protein>
    <submittedName>
        <fullName evidence="1">DUF2218 domain-containing protein</fullName>
    </submittedName>
</protein>
<dbReference type="PIRSF" id="PIRSF028291">
    <property type="entry name" value="UCP028291"/>
    <property type="match status" value="1"/>
</dbReference>
<dbReference type="Pfam" id="PF09981">
    <property type="entry name" value="DUF2218"/>
    <property type="match status" value="1"/>
</dbReference>
<dbReference type="InterPro" id="IPR014543">
    <property type="entry name" value="UCP028291"/>
</dbReference>
<evidence type="ECO:0000313" key="1">
    <source>
        <dbReference type="EMBL" id="MFC3179637.1"/>
    </source>
</evidence>
<proteinExistence type="predicted"/>
<evidence type="ECO:0000313" key="2">
    <source>
        <dbReference type="Proteomes" id="UP001595547"/>
    </source>
</evidence>
<name>A0ABV7IX31_9RHOB</name>
<reference evidence="2" key="1">
    <citation type="journal article" date="2019" name="Int. J. Syst. Evol. Microbiol.">
        <title>The Global Catalogue of Microorganisms (GCM) 10K type strain sequencing project: providing services to taxonomists for standard genome sequencing and annotation.</title>
        <authorList>
            <consortium name="The Broad Institute Genomics Platform"/>
            <consortium name="The Broad Institute Genome Sequencing Center for Infectious Disease"/>
            <person name="Wu L."/>
            <person name="Ma J."/>
        </authorList>
    </citation>
    <scope>NUCLEOTIDE SEQUENCE [LARGE SCALE GENOMIC DNA]</scope>
    <source>
        <strain evidence="2">KCTC 52039</strain>
    </source>
</reference>
<gene>
    <name evidence="1" type="ORF">ACFOGH_01435</name>
</gene>